<evidence type="ECO:0000313" key="1">
    <source>
        <dbReference type="EMBL" id="TSJ92389.1"/>
    </source>
</evidence>
<sequence length="109" mass="12384">METFNWEVASNMSVKSEPRVKTIKFGDGYEQRIKDGINNDLRTYNVTLNVARDDGLVIDAFLTRQGGVHAFKWREPNTHRIITVKCPSWSTNVKHTAISITATFEEVVA</sequence>
<accession>A0A556RU21</accession>
<dbReference type="EMBL" id="VMHL01000001">
    <property type="protein sequence ID" value="TSJ92389.1"/>
    <property type="molecule type" value="Genomic_DNA"/>
</dbReference>
<protein>
    <submittedName>
        <fullName evidence="1">Phage tail protein</fullName>
    </submittedName>
</protein>
<reference evidence="1 2" key="1">
    <citation type="submission" date="2019-07" db="EMBL/GenBank/DDBJ databases">
        <title>Gilliamella genomes.</title>
        <authorList>
            <person name="Zheng H."/>
        </authorList>
    </citation>
    <scope>NUCLEOTIDE SEQUENCE [LARGE SCALE GENOMIC DNA]</scope>
    <source>
        <strain evidence="1 2">W8131</strain>
    </source>
</reference>
<proteinExistence type="predicted"/>
<dbReference type="Proteomes" id="UP000319138">
    <property type="component" value="Unassembled WGS sequence"/>
</dbReference>
<evidence type="ECO:0000313" key="2">
    <source>
        <dbReference type="Proteomes" id="UP000319138"/>
    </source>
</evidence>
<dbReference type="Pfam" id="PF05939">
    <property type="entry name" value="Phage_min_tail"/>
    <property type="match status" value="1"/>
</dbReference>
<dbReference type="AlphaFoldDB" id="A0A556RU21"/>
<dbReference type="InterPro" id="IPR010265">
    <property type="entry name" value="Phage_lambda_TipM"/>
</dbReference>
<gene>
    <name evidence="1" type="ORF">FPQ14_00830</name>
</gene>
<name>A0A556RU21_9GAMM</name>
<comment type="caution">
    <text evidence="1">The sequence shown here is derived from an EMBL/GenBank/DDBJ whole genome shotgun (WGS) entry which is preliminary data.</text>
</comment>
<organism evidence="1 2">
    <name type="scientific">Gilliamella apicola</name>
    <dbReference type="NCBI Taxonomy" id="1196095"/>
    <lineage>
        <taxon>Bacteria</taxon>
        <taxon>Pseudomonadati</taxon>
        <taxon>Pseudomonadota</taxon>
        <taxon>Gammaproteobacteria</taxon>
        <taxon>Orbales</taxon>
        <taxon>Orbaceae</taxon>
        <taxon>Gilliamella</taxon>
    </lineage>
</organism>